<protein>
    <submittedName>
        <fullName evidence="2">DUF4145 domain-containing protein</fullName>
    </submittedName>
</protein>
<evidence type="ECO:0000259" key="1">
    <source>
        <dbReference type="Pfam" id="PF13643"/>
    </source>
</evidence>
<accession>A0ABV7J967</accession>
<dbReference type="EMBL" id="JBHRTS010000002">
    <property type="protein sequence ID" value="MFC3193213.1"/>
    <property type="molecule type" value="Genomic_DNA"/>
</dbReference>
<dbReference type="RefSeq" id="WP_077409896.1">
    <property type="nucleotide sequence ID" value="NZ_JBHRTS010000002.1"/>
</dbReference>
<organism evidence="2 3">
    <name type="scientific">Marinicella sediminis</name>
    <dbReference type="NCBI Taxonomy" id="1792834"/>
    <lineage>
        <taxon>Bacteria</taxon>
        <taxon>Pseudomonadati</taxon>
        <taxon>Pseudomonadota</taxon>
        <taxon>Gammaproteobacteria</taxon>
        <taxon>Lysobacterales</taxon>
        <taxon>Marinicellaceae</taxon>
        <taxon>Marinicella</taxon>
    </lineage>
</organism>
<sequence length="221" mass="24711">MDTYKPPKHKASAFNCPICNAYAQMKWFDLSGIEAKNRGGRAFATINNIVACRCSHCLSHSLWKANGDQVRKYIMIYPPVGGGVPPHQSMPENVKLDFEEARKVFNLSPRGSAALLRLALQKMMIHLGEDGTNIHANLKSLVQKDILPSRILKAIDMTRIVGNESVHPGRMLDEDRDAVAEHLFLFLNLVVEKGIAEQELIDEMYAKTPEGKRVNIGETDE</sequence>
<dbReference type="InterPro" id="IPR025285">
    <property type="entry name" value="DUF4145"/>
</dbReference>
<keyword evidence="3" id="KW-1185">Reference proteome</keyword>
<proteinExistence type="predicted"/>
<gene>
    <name evidence="2" type="ORF">ACFODZ_03050</name>
</gene>
<feature type="domain" description="DUF4145" evidence="1">
    <location>
        <begin position="99"/>
        <end position="175"/>
    </location>
</feature>
<evidence type="ECO:0000313" key="2">
    <source>
        <dbReference type="EMBL" id="MFC3193213.1"/>
    </source>
</evidence>
<evidence type="ECO:0000313" key="3">
    <source>
        <dbReference type="Proteomes" id="UP001595533"/>
    </source>
</evidence>
<dbReference type="Proteomes" id="UP001595533">
    <property type="component" value="Unassembled WGS sequence"/>
</dbReference>
<comment type="caution">
    <text evidence="2">The sequence shown here is derived from an EMBL/GenBank/DDBJ whole genome shotgun (WGS) entry which is preliminary data.</text>
</comment>
<name>A0ABV7J967_9GAMM</name>
<reference evidence="3" key="1">
    <citation type="journal article" date="2019" name="Int. J. Syst. Evol. Microbiol.">
        <title>The Global Catalogue of Microorganisms (GCM) 10K type strain sequencing project: providing services to taxonomists for standard genome sequencing and annotation.</title>
        <authorList>
            <consortium name="The Broad Institute Genomics Platform"/>
            <consortium name="The Broad Institute Genome Sequencing Center for Infectious Disease"/>
            <person name="Wu L."/>
            <person name="Ma J."/>
        </authorList>
    </citation>
    <scope>NUCLEOTIDE SEQUENCE [LARGE SCALE GENOMIC DNA]</scope>
    <source>
        <strain evidence="3">KCTC 42953</strain>
    </source>
</reference>
<dbReference type="Pfam" id="PF13643">
    <property type="entry name" value="DUF4145"/>
    <property type="match status" value="1"/>
</dbReference>